<evidence type="ECO:0000313" key="3">
    <source>
        <dbReference type="EMBL" id="MDF9409701.1"/>
    </source>
</evidence>
<protein>
    <submittedName>
        <fullName evidence="3">Methylenetetrahydrofolate reductase C-terminal domain-containing protein</fullName>
    </submittedName>
</protein>
<dbReference type="Pfam" id="PF12225">
    <property type="entry name" value="DUF5981"/>
    <property type="match status" value="1"/>
</dbReference>
<proteinExistence type="predicted"/>
<keyword evidence="4" id="KW-1185">Reference proteome</keyword>
<feature type="domain" description="Methylene-tetrahydrofolate reductase C-terminal-like" evidence="2">
    <location>
        <begin position="112"/>
        <end position="205"/>
    </location>
</feature>
<evidence type="ECO:0000313" key="4">
    <source>
        <dbReference type="Proteomes" id="UP001154312"/>
    </source>
</evidence>
<sequence length="230" mass="24938">MIIAEQKPVAEIAGYIESCNKVLLVGCGGCVTVCLTGGEKETEILASALRIKRRQEGKPLETVTCVATRQCEPEYIDALDSAVRDVDAIISLACGIGPQYLAGRYKDKYVVSAMNTRFAGGAKRHGFWEEYCGLCGDCVLNLTGGICPVIRCAKSILNGPCGGSQNGKCEINRDVDCAWQLIHDRLKILGRLDTLKEIVPPKDWSRSRDGGPRKMVIEDVMSGSNPEKAN</sequence>
<name>A0A9X4JW88_9FIRM</name>
<dbReference type="PANTHER" id="PTHR38755:SF1">
    <property type="entry name" value="METHYLENE-TETRAHYDROFOLATE REDUCTASE C-TERMINAL DOMAIN-CONTAINING PROTEIN"/>
    <property type="match status" value="1"/>
</dbReference>
<dbReference type="Proteomes" id="UP001154312">
    <property type="component" value="Unassembled WGS sequence"/>
</dbReference>
<gene>
    <name evidence="3" type="ORF">L7E55_15305</name>
</gene>
<reference evidence="3" key="1">
    <citation type="submission" date="2022-02" db="EMBL/GenBank/DDBJ databases">
        <authorList>
            <person name="Leng L."/>
        </authorList>
    </citation>
    <scope>NUCLEOTIDE SEQUENCE</scope>
    <source>
        <strain evidence="3">JI</strain>
    </source>
</reference>
<evidence type="ECO:0000256" key="1">
    <source>
        <dbReference type="SAM" id="MobiDB-lite"/>
    </source>
</evidence>
<dbReference type="InterPro" id="IPR022026">
    <property type="entry name" value="DUF5981"/>
</dbReference>
<dbReference type="RefSeq" id="WP_277445206.1">
    <property type="nucleotide sequence ID" value="NZ_JAKOAV010000039.1"/>
</dbReference>
<dbReference type="AlphaFoldDB" id="A0A9X4JW88"/>
<evidence type="ECO:0000259" key="2">
    <source>
        <dbReference type="Pfam" id="PF12225"/>
    </source>
</evidence>
<organism evidence="3 4">
    <name type="scientific">Pelotomaculum isophthalicicum JI</name>
    <dbReference type="NCBI Taxonomy" id="947010"/>
    <lineage>
        <taxon>Bacteria</taxon>
        <taxon>Bacillati</taxon>
        <taxon>Bacillota</taxon>
        <taxon>Clostridia</taxon>
        <taxon>Eubacteriales</taxon>
        <taxon>Desulfotomaculaceae</taxon>
        <taxon>Pelotomaculum</taxon>
    </lineage>
</organism>
<dbReference type="EMBL" id="JAKOAV010000039">
    <property type="protein sequence ID" value="MDF9409701.1"/>
    <property type="molecule type" value="Genomic_DNA"/>
</dbReference>
<dbReference type="PANTHER" id="PTHR38755">
    <property type="entry name" value="5,10-METHYLENETETRAHYDROFOLATE REDUCTASE"/>
    <property type="match status" value="1"/>
</dbReference>
<feature type="compositionally biased region" description="Basic and acidic residues" evidence="1">
    <location>
        <begin position="203"/>
        <end position="217"/>
    </location>
</feature>
<accession>A0A9X4JW88</accession>
<comment type="caution">
    <text evidence="3">The sequence shown here is derived from an EMBL/GenBank/DDBJ whole genome shotgun (WGS) entry which is preliminary data.</text>
</comment>
<feature type="region of interest" description="Disordered" evidence="1">
    <location>
        <begin position="203"/>
        <end position="230"/>
    </location>
</feature>